<feature type="transmembrane region" description="Helical" evidence="1">
    <location>
        <begin position="70"/>
        <end position="89"/>
    </location>
</feature>
<accession>A0A3M7SFK1</accession>
<evidence type="ECO:0000313" key="2">
    <source>
        <dbReference type="EMBL" id="RNA34489.1"/>
    </source>
</evidence>
<evidence type="ECO:0000313" key="3">
    <source>
        <dbReference type="Proteomes" id="UP000276133"/>
    </source>
</evidence>
<reference evidence="2 3" key="1">
    <citation type="journal article" date="2018" name="Sci. Rep.">
        <title>Genomic signatures of local adaptation to the degree of environmental predictability in rotifers.</title>
        <authorList>
            <person name="Franch-Gras L."/>
            <person name="Hahn C."/>
            <person name="Garcia-Roger E.M."/>
            <person name="Carmona M.J."/>
            <person name="Serra M."/>
            <person name="Gomez A."/>
        </authorList>
    </citation>
    <scope>NUCLEOTIDE SEQUENCE [LARGE SCALE GENOMIC DNA]</scope>
    <source>
        <strain evidence="2">HYR1</strain>
    </source>
</reference>
<name>A0A3M7SFK1_BRAPC</name>
<evidence type="ECO:0000256" key="1">
    <source>
        <dbReference type="SAM" id="Phobius"/>
    </source>
</evidence>
<keyword evidence="1" id="KW-0812">Transmembrane</keyword>
<sequence length="109" mass="12568">MTGISRIAVVVGLGINCCAYAQGFTSKSLLFNSYFDLFFYLLRLFSIIDLKMMEVSEKLARTFLTVKLNFITPLIFVMNAFILFLIFVLKKKSFCAQRFEIVLNEIKKV</sequence>
<dbReference type="AlphaFoldDB" id="A0A3M7SFK1"/>
<comment type="caution">
    <text evidence="2">The sequence shown here is derived from an EMBL/GenBank/DDBJ whole genome shotgun (WGS) entry which is preliminary data.</text>
</comment>
<dbReference type="Proteomes" id="UP000276133">
    <property type="component" value="Unassembled WGS sequence"/>
</dbReference>
<gene>
    <name evidence="2" type="ORF">BpHYR1_041744</name>
</gene>
<organism evidence="2 3">
    <name type="scientific">Brachionus plicatilis</name>
    <name type="common">Marine rotifer</name>
    <name type="synonym">Brachionus muelleri</name>
    <dbReference type="NCBI Taxonomy" id="10195"/>
    <lineage>
        <taxon>Eukaryota</taxon>
        <taxon>Metazoa</taxon>
        <taxon>Spiralia</taxon>
        <taxon>Gnathifera</taxon>
        <taxon>Rotifera</taxon>
        <taxon>Eurotatoria</taxon>
        <taxon>Monogononta</taxon>
        <taxon>Pseudotrocha</taxon>
        <taxon>Ploima</taxon>
        <taxon>Brachionidae</taxon>
        <taxon>Brachionus</taxon>
    </lineage>
</organism>
<dbReference type="EMBL" id="REGN01001472">
    <property type="protein sequence ID" value="RNA34489.1"/>
    <property type="molecule type" value="Genomic_DNA"/>
</dbReference>
<keyword evidence="1" id="KW-0472">Membrane</keyword>
<keyword evidence="1" id="KW-1133">Transmembrane helix</keyword>
<protein>
    <submittedName>
        <fullName evidence="2">Uncharacterized protein</fullName>
    </submittedName>
</protein>
<proteinExistence type="predicted"/>
<keyword evidence="3" id="KW-1185">Reference proteome</keyword>